<dbReference type="GO" id="GO:0006355">
    <property type="term" value="P:regulation of DNA-templated transcription"/>
    <property type="evidence" value="ECO:0007669"/>
    <property type="project" value="InterPro"/>
</dbReference>
<protein>
    <recommendedName>
        <fullName evidence="1">Antitoxin FitA-like ribbon-helix-helix domain-containing protein</fullName>
    </recommendedName>
</protein>
<accession>A0AAV3XRT7</accession>
<dbReference type="AlphaFoldDB" id="A0AAV3XRT7"/>
<keyword evidence="3" id="KW-1185">Reference proteome</keyword>
<evidence type="ECO:0000259" key="1">
    <source>
        <dbReference type="Pfam" id="PF22513"/>
    </source>
</evidence>
<evidence type="ECO:0000313" key="3">
    <source>
        <dbReference type="Proteomes" id="UP001050975"/>
    </source>
</evidence>
<dbReference type="Pfam" id="PF22513">
    <property type="entry name" value="FitA-like_RHH"/>
    <property type="match status" value="1"/>
</dbReference>
<dbReference type="Proteomes" id="UP001050975">
    <property type="component" value="Unassembled WGS sequence"/>
</dbReference>
<dbReference type="Gene3D" id="1.10.1220.10">
    <property type="entry name" value="Met repressor-like"/>
    <property type="match status" value="1"/>
</dbReference>
<dbReference type="InterPro" id="IPR053853">
    <property type="entry name" value="FitA-like_RHH"/>
</dbReference>
<organism evidence="2 3">
    <name type="scientific">Microseira wollei NIES-4236</name>
    <dbReference type="NCBI Taxonomy" id="2530354"/>
    <lineage>
        <taxon>Bacteria</taxon>
        <taxon>Bacillati</taxon>
        <taxon>Cyanobacteriota</taxon>
        <taxon>Cyanophyceae</taxon>
        <taxon>Oscillatoriophycideae</taxon>
        <taxon>Aerosakkonematales</taxon>
        <taxon>Aerosakkonemataceae</taxon>
        <taxon>Microseira</taxon>
    </lineage>
</organism>
<dbReference type="SUPFAM" id="SSF47598">
    <property type="entry name" value="Ribbon-helix-helix"/>
    <property type="match status" value="1"/>
</dbReference>
<feature type="domain" description="Antitoxin FitA-like ribbon-helix-helix" evidence="1">
    <location>
        <begin position="2"/>
        <end position="40"/>
    </location>
</feature>
<dbReference type="EMBL" id="BLAY01000166">
    <property type="protein sequence ID" value="GET42477.1"/>
    <property type="molecule type" value="Genomic_DNA"/>
</dbReference>
<gene>
    <name evidence="2" type="ORF">MiSe_72940</name>
</gene>
<evidence type="ECO:0000313" key="2">
    <source>
        <dbReference type="EMBL" id="GET42477.1"/>
    </source>
</evidence>
<sequence length="113" mass="12645">MAQVIIEDLDAGVLEKLEARALENGRSLQAELKHILETAASAPRRIPDDMEIAIKMAEKMQEQIAIHAGQDITKLKPIDREKALMALAKLKALKKLSLGGMSIREMRKEGRRF</sequence>
<name>A0AAV3XRT7_9CYAN</name>
<dbReference type="RefSeq" id="WP_226590063.1">
    <property type="nucleotide sequence ID" value="NZ_BLAY01000166.1"/>
</dbReference>
<comment type="caution">
    <text evidence="2">The sequence shown here is derived from an EMBL/GenBank/DDBJ whole genome shotgun (WGS) entry which is preliminary data.</text>
</comment>
<proteinExistence type="predicted"/>
<reference evidence="2" key="1">
    <citation type="submission" date="2019-10" db="EMBL/GenBank/DDBJ databases">
        <title>Draft genome sequece of Microseira wollei NIES-4236.</title>
        <authorList>
            <person name="Yamaguchi H."/>
            <person name="Suzuki S."/>
            <person name="Kawachi M."/>
        </authorList>
    </citation>
    <scope>NUCLEOTIDE SEQUENCE</scope>
    <source>
        <strain evidence="2">NIES-4236</strain>
    </source>
</reference>
<dbReference type="InterPro" id="IPR013321">
    <property type="entry name" value="Arc_rbn_hlx_hlx"/>
</dbReference>
<dbReference type="InterPro" id="IPR010985">
    <property type="entry name" value="Ribbon_hlx_hlx"/>
</dbReference>